<proteinExistence type="predicted"/>
<accession>A0ABY7H961</accession>
<dbReference type="GO" id="GO:0016301">
    <property type="term" value="F:kinase activity"/>
    <property type="evidence" value="ECO:0007669"/>
    <property type="project" value="UniProtKB-KW"/>
</dbReference>
<dbReference type="CDD" id="cd14014">
    <property type="entry name" value="STKc_PknB_like"/>
    <property type="match status" value="1"/>
</dbReference>
<dbReference type="PROSITE" id="PS00109">
    <property type="entry name" value="PROTEIN_KINASE_TYR"/>
    <property type="match status" value="1"/>
</dbReference>
<keyword evidence="1" id="KW-0808">Transferase</keyword>
<evidence type="ECO:0000259" key="6">
    <source>
        <dbReference type="PROSITE" id="PS50011"/>
    </source>
</evidence>
<evidence type="ECO:0000313" key="7">
    <source>
        <dbReference type="EMBL" id="WAS95642.1"/>
    </source>
</evidence>
<dbReference type="PROSITE" id="PS50011">
    <property type="entry name" value="PROTEIN_KINASE_DOM"/>
    <property type="match status" value="1"/>
</dbReference>
<evidence type="ECO:0000256" key="3">
    <source>
        <dbReference type="ARBA" id="ARBA00022777"/>
    </source>
</evidence>
<evidence type="ECO:0000313" key="8">
    <source>
        <dbReference type="Proteomes" id="UP001164459"/>
    </source>
</evidence>
<dbReference type="InterPro" id="IPR011009">
    <property type="entry name" value="Kinase-like_dom_sf"/>
</dbReference>
<dbReference type="Proteomes" id="UP001164459">
    <property type="component" value="Chromosome"/>
</dbReference>
<dbReference type="Gene3D" id="1.10.510.10">
    <property type="entry name" value="Transferase(Phosphotransferase) domain 1"/>
    <property type="match status" value="1"/>
</dbReference>
<dbReference type="RefSeq" id="WP_269037988.1">
    <property type="nucleotide sequence ID" value="NZ_CP114040.1"/>
</dbReference>
<dbReference type="Gene3D" id="3.30.200.20">
    <property type="entry name" value="Phosphorylase Kinase, domain 1"/>
    <property type="match status" value="1"/>
</dbReference>
<keyword evidence="3 7" id="KW-0418">Kinase</keyword>
<dbReference type="InterPro" id="IPR008266">
    <property type="entry name" value="Tyr_kinase_AS"/>
</dbReference>
<feature type="region of interest" description="Disordered" evidence="5">
    <location>
        <begin position="372"/>
        <end position="453"/>
    </location>
</feature>
<dbReference type="EMBL" id="CP114040">
    <property type="protein sequence ID" value="WAS95642.1"/>
    <property type="molecule type" value="Genomic_DNA"/>
</dbReference>
<dbReference type="PANTHER" id="PTHR43289">
    <property type="entry name" value="MITOGEN-ACTIVATED PROTEIN KINASE KINASE KINASE 20-RELATED"/>
    <property type="match status" value="1"/>
</dbReference>
<feature type="compositionally biased region" description="Low complexity" evidence="5">
    <location>
        <begin position="400"/>
        <end position="409"/>
    </location>
</feature>
<feature type="compositionally biased region" description="Pro residues" evidence="5">
    <location>
        <begin position="327"/>
        <end position="343"/>
    </location>
</feature>
<dbReference type="Pfam" id="PF00069">
    <property type="entry name" value="Pkinase"/>
    <property type="match status" value="1"/>
</dbReference>
<evidence type="ECO:0000256" key="5">
    <source>
        <dbReference type="SAM" id="MobiDB-lite"/>
    </source>
</evidence>
<dbReference type="SUPFAM" id="SSF56112">
    <property type="entry name" value="Protein kinase-like (PK-like)"/>
    <property type="match status" value="1"/>
</dbReference>
<sequence length="453" mass="47953">MIRRLAGGGMGEVYLAAASGPAGFSKPAVIKRILPHFANDLEFVKMFVKEARLAAALDHPNIVRVYDFGEAGGSFFYVMEHLHGDSLAGLLPKLAQAGRRLPLVHALTVGLGVSAGLHFAHELRGSGDVPLGLVHRDVSPANVFLTRAGEVKLLDFGIAKVLSSTGVTRDGVRKGKVPYMSPEQCIGAPLDRRSDVFSLGILLYELTTMTRLYRADNEFATMNMITAGEVPPPSSRVADYPPALAAVVLKALARDPERRHATALEFHEDLERVADELGLRPSPLALGRFVQELVGDEAAPSLPAVDAQTVVFFDALNDALTARDGPSPQPPPPVAITPTPAPEPARRRPPVVPLILGIAALAGLALTWRPPAPEPAPLAEPAPEKIEPAPEKVASASTQTTLVAPVAASPTPPPADPAVTTSEPAPTPRPGKRGNKKKPVKQDNVLDALRPSK</sequence>
<organism evidence="7 8">
    <name type="scientific">Nannocystis punicea</name>
    <dbReference type="NCBI Taxonomy" id="2995304"/>
    <lineage>
        <taxon>Bacteria</taxon>
        <taxon>Pseudomonadati</taxon>
        <taxon>Myxococcota</taxon>
        <taxon>Polyangia</taxon>
        <taxon>Nannocystales</taxon>
        <taxon>Nannocystaceae</taxon>
        <taxon>Nannocystis</taxon>
    </lineage>
</organism>
<keyword evidence="4" id="KW-0067">ATP-binding</keyword>
<evidence type="ECO:0000256" key="4">
    <source>
        <dbReference type="ARBA" id="ARBA00022840"/>
    </source>
</evidence>
<feature type="compositionally biased region" description="Basic residues" evidence="5">
    <location>
        <begin position="430"/>
        <end position="439"/>
    </location>
</feature>
<evidence type="ECO:0000256" key="1">
    <source>
        <dbReference type="ARBA" id="ARBA00022679"/>
    </source>
</evidence>
<keyword evidence="8" id="KW-1185">Reference proteome</keyword>
<reference evidence="7" key="1">
    <citation type="submission" date="2022-11" db="EMBL/GenBank/DDBJ databases">
        <title>Minimal conservation of predation-associated metabolite biosynthetic gene clusters underscores biosynthetic potential of Myxococcota including descriptions for ten novel species: Archangium lansinium sp. nov., Myxococcus landrumus sp. nov., Nannocystis bai.</title>
        <authorList>
            <person name="Ahearne A."/>
            <person name="Stevens C."/>
            <person name="Dowd S."/>
        </authorList>
    </citation>
    <scope>NUCLEOTIDE SEQUENCE</scope>
    <source>
        <strain evidence="7">Fl3</strain>
    </source>
</reference>
<dbReference type="PANTHER" id="PTHR43289:SF6">
    <property type="entry name" value="SERINE_THREONINE-PROTEIN KINASE NEKL-3"/>
    <property type="match status" value="1"/>
</dbReference>
<name>A0ABY7H961_9BACT</name>
<gene>
    <name evidence="7" type="ORF">O0S08_05720</name>
</gene>
<evidence type="ECO:0000256" key="2">
    <source>
        <dbReference type="ARBA" id="ARBA00022741"/>
    </source>
</evidence>
<keyword evidence="2" id="KW-0547">Nucleotide-binding</keyword>
<dbReference type="InterPro" id="IPR000719">
    <property type="entry name" value="Prot_kinase_dom"/>
</dbReference>
<feature type="domain" description="Protein kinase" evidence="6">
    <location>
        <begin position="1"/>
        <end position="270"/>
    </location>
</feature>
<protein>
    <submittedName>
        <fullName evidence="7">Serine/threonine-protein kinase</fullName>
    </submittedName>
</protein>
<feature type="region of interest" description="Disordered" evidence="5">
    <location>
        <begin position="321"/>
        <end position="348"/>
    </location>
</feature>